<gene>
    <name evidence="2" type="ORF">C5L39_09050</name>
</gene>
<evidence type="ECO:0000313" key="3">
    <source>
        <dbReference type="Proteomes" id="UP000266975"/>
    </source>
</evidence>
<proteinExistence type="predicted"/>
<dbReference type="RefSeq" id="WP_123048554.1">
    <property type="nucleotide sequence ID" value="NZ_PTJO01000005.1"/>
</dbReference>
<dbReference type="PANTHER" id="PTHR36510:SF3">
    <property type="entry name" value="CONSERVED PROTEIN"/>
    <property type="match status" value="1"/>
</dbReference>
<dbReference type="GO" id="GO:0016879">
    <property type="term" value="F:ligase activity, forming carbon-nitrogen bonds"/>
    <property type="evidence" value="ECO:0007669"/>
    <property type="project" value="TreeGrafter"/>
</dbReference>
<evidence type="ECO:0000256" key="1">
    <source>
        <dbReference type="ARBA" id="ARBA00048819"/>
    </source>
</evidence>
<dbReference type="AlphaFoldDB" id="A0A3M8K7T4"/>
<keyword evidence="2" id="KW-0436">Ligase</keyword>
<dbReference type="InterPro" id="IPR006336">
    <property type="entry name" value="GCS2"/>
</dbReference>
<organism evidence="2 3">
    <name type="scientific">Corynebacterium alimapuense</name>
    <dbReference type="NCBI Taxonomy" id="1576874"/>
    <lineage>
        <taxon>Bacteria</taxon>
        <taxon>Bacillati</taxon>
        <taxon>Actinomycetota</taxon>
        <taxon>Actinomycetes</taxon>
        <taxon>Mycobacteriales</taxon>
        <taxon>Corynebacteriaceae</taxon>
        <taxon>Corynebacterium</taxon>
    </lineage>
</organism>
<comment type="caution">
    <text evidence="2">The sequence shown here is derived from an EMBL/GenBank/DDBJ whole genome shotgun (WGS) entry which is preliminary data.</text>
</comment>
<protein>
    <submittedName>
        <fullName evidence="2">Glutamate--cysteine ligase</fullName>
    </submittedName>
</protein>
<dbReference type="Pfam" id="PF04107">
    <property type="entry name" value="GCS2"/>
    <property type="match status" value="1"/>
</dbReference>
<dbReference type="EMBL" id="PTJO01000005">
    <property type="protein sequence ID" value="RNE48622.1"/>
    <property type="molecule type" value="Genomic_DNA"/>
</dbReference>
<dbReference type="OrthoDB" id="240589at2"/>
<name>A0A3M8K7T4_9CORY</name>
<comment type="catalytic activity">
    <reaction evidence="1">
        <text>L-cysteine + L-glutamate + ATP = gamma-L-glutamyl-L-cysteine + ADP + phosphate + H(+)</text>
        <dbReference type="Rhea" id="RHEA:13285"/>
        <dbReference type="ChEBI" id="CHEBI:15378"/>
        <dbReference type="ChEBI" id="CHEBI:29985"/>
        <dbReference type="ChEBI" id="CHEBI:30616"/>
        <dbReference type="ChEBI" id="CHEBI:35235"/>
        <dbReference type="ChEBI" id="CHEBI:43474"/>
        <dbReference type="ChEBI" id="CHEBI:58173"/>
        <dbReference type="ChEBI" id="CHEBI:456216"/>
        <dbReference type="EC" id="6.3.2.2"/>
    </reaction>
</comment>
<dbReference type="Proteomes" id="UP000266975">
    <property type="component" value="Unassembled WGS sequence"/>
</dbReference>
<dbReference type="InterPro" id="IPR014746">
    <property type="entry name" value="Gln_synth/guanido_kin_cat_dom"/>
</dbReference>
<dbReference type="Gene3D" id="3.30.590.20">
    <property type="match status" value="1"/>
</dbReference>
<reference evidence="2 3" key="1">
    <citation type="submission" date="2018-02" db="EMBL/GenBank/DDBJ databases">
        <title>Corynebacterium alimpuense sp. nov., a marine obligate actinomycete isolated from sediments of Valparaiso bay, Chile.</title>
        <authorList>
            <person name="Claverias F."/>
            <person name="Gonzales-Siles L."/>
            <person name="Salva-Serra F."/>
            <person name="Inganaes E."/>
            <person name="Molin K."/>
            <person name="Cumsille A."/>
            <person name="Undabarrena A."/>
            <person name="Couve E."/>
            <person name="Moore E.R.B."/>
            <person name="Gomila M."/>
            <person name="Camara B."/>
        </authorList>
    </citation>
    <scope>NUCLEOTIDE SEQUENCE [LARGE SCALE GENOMIC DNA]</scope>
    <source>
        <strain evidence="2 3">CCUG 69366</strain>
    </source>
</reference>
<accession>A0A3M8K7T4</accession>
<dbReference type="PANTHER" id="PTHR36510">
    <property type="entry name" value="GLUTAMATE--CYSTEINE LIGASE 2-RELATED"/>
    <property type="match status" value="1"/>
</dbReference>
<dbReference type="SUPFAM" id="SSF55931">
    <property type="entry name" value="Glutamine synthetase/guanido kinase"/>
    <property type="match status" value="1"/>
</dbReference>
<dbReference type="PIRSF" id="PIRSF012666">
    <property type="entry name" value="UCP012666"/>
    <property type="match status" value="1"/>
</dbReference>
<dbReference type="InterPro" id="IPR016602">
    <property type="entry name" value="UCP012666"/>
</dbReference>
<evidence type="ECO:0000313" key="2">
    <source>
        <dbReference type="EMBL" id="RNE48622.1"/>
    </source>
</evidence>
<keyword evidence="3" id="KW-1185">Reference proteome</keyword>
<sequence>MGEAVSSDKYTPQQRTKYRQRLREDLETFDQHLQTAKFINHGTIGLELELNLVDEQMQPALLARQVLDIIKDDEYQSEIGAYNVELNHPPLSVSGDGLRRMHEGIADRFGRIQQAAQEAGGHALMIGTLPTTTTEFLEDPAWMTPENRYRALNHTILESRGELVGIDVSGDEYCRQHFTDIAPESTCTSMQLHLQVAPNRFPDAWNASQAIAGVQAALGANSPLFLGRKLWHENRVPVFTQSIDTRTRELVAQGVRPRVWFGERWITSVFDLFEENVRYFSPLIPEPGKDLDPLVTHNGPPKLHYLNLHNGTVWRWNRPIYAPGTEFAHLRVENRLLPAGPTVTDIVANSAFYYGMVKYLAGETRPVWSRLTFADAKQNFLAGARSGLFARMNWPTLGQIDVADLVSEHLLDQARSGLRELEVDEDLIDYYLDIIGERARTRQNGATWQLRTLEAIQTGGSIPDSPERKKALAEMTRRYLRNQATDQPVHTWEVTG</sequence>
<dbReference type="InterPro" id="IPR050141">
    <property type="entry name" value="GCL_type2/YbdK_subfam"/>
</dbReference>